<dbReference type="SUPFAM" id="SSF51182">
    <property type="entry name" value="RmlC-like cupins"/>
    <property type="match status" value="1"/>
</dbReference>
<reference evidence="1" key="1">
    <citation type="submission" date="2010-04" db="EMBL/GenBank/DDBJ databases">
        <authorList>
            <person name="Reid K.E."/>
            <person name="Liao N."/>
            <person name="Chan S."/>
            <person name="Docking R."/>
            <person name="Taylor G."/>
            <person name="Moore R."/>
            <person name="Mayo M."/>
            <person name="Munro S."/>
            <person name="King J."/>
            <person name="Yanchuk A."/>
            <person name="Holt R."/>
            <person name="Jones S."/>
            <person name="Marra M."/>
            <person name="Ritland C.E."/>
            <person name="Ritland K."/>
            <person name="Bohlmann J."/>
        </authorList>
    </citation>
    <scope>NUCLEOTIDE SEQUENCE</scope>
    <source>
        <tissue evidence="1">Bud</tissue>
    </source>
</reference>
<dbReference type="PANTHER" id="PTHR37742">
    <property type="entry name" value="OS01G0810200 PROTEIN"/>
    <property type="match status" value="1"/>
</dbReference>
<dbReference type="GO" id="GO:0005802">
    <property type="term" value="C:trans-Golgi network"/>
    <property type="evidence" value="ECO:0007669"/>
    <property type="project" value="TreeGrafter"/>
</dbReference>
<evidence type="ECO:0000313" key="1">
    <source>
        <dbReference type="EMBL" id="ADE77103.1"/>
    </source>
</evidence>
<dbReference type="EMBL" id="BT123805">
    <property type="protein sequence ID" value="ADE77103.1"/>
    <property type="molecule type" value="mRNA"/>
</dbReference>
<accession>D5AC34</accession>
<name>D5AC34_PICSI</name>
<evidence type="ECO:0008006" key="2">
    <source>
        <dbReference type="Google" id="ProtNLM"/>
    </source>
</evidence>
<dbReference type="InterPro" id="IPR011051">
    <property type="entry name" value="RmlC_Cupin_sf"/>
</dbReference>
<dbReference type="GO" id="GO:0005768">
    <property type="term" value="C:endosome"/>
    <property type="evidence" value="ECO:0007669"/>
    <property type="project" value="TreeGrafter"/>
</dbReference>
<sequence>MSKPNAFANCIILPILASLLLLGLLALRFHAVPTDTITLSQQQHKKNSEHVAFVPLPFPDKRGWLMDPVAAAAEAGLSGGAISCEGVHVGEIKPRGVRANHRHRSCNETFIIWGAKTLFRFEDSGREKGYGEVLVGAEDVVVATSPRGRAHALANVDHTHSTYFLGCQDAVLNFSNPDTDFHIWKDL</sequence>
<protein>
    <recommendedName>
        <fullName evidence="2">Cupin type-1 domain-containing protein</fullName>
    </recommendedName>
</protein>
<dbReference type="InterPro" id="IPR014710">
    <property type="entry name" value="RmlC-like_jellyroll"/>
</dbReference>
<organism evidence="1">
    <name type="scientific">Picea sitchensis</name>
    <name type="common">Sitka spruce</name>
    <name type="synonym">Pinus sitchensis</name>
    <dbReference type="NCBI Taxonomy" id="3332"/>
    <lineage>
        <taxon>Eukaryota</taxon>
        <taxon>Viridiplantae</taxon>
        <taxon>Streptophyta</taxon>
        <taxon>Embryophyta</taxon>
        <taxon>Tracheophyta</taxon>
        <taxon>Spermatophyta</taxon>
        <taxon>Pinopsida</taxon>
        <taxon>Pinidae</taxon>
        <taxon>Conifers I</taxon>
        <taxon>Pinales</taxon>
        <taxon>Pinaceae</taxon>
        <taxon>Picea</taxon>
    </lineage>
</organism>
<dbReference type="Gene3D" id="2.60.120.10">
    <property type="entry name" value="Jelly Rolls"/>
    <property type="match status" value="1"/>
</dbReference>
<dbReference type="PANTHER" id="PTHR37742:SF1">
    <property type="entry name" value="OS01G0810200 PROTEIN"/>
    <property type="match status" value="1"/>
</dbReference>
<proteinExistence type="evidence at transcript level"/>
<dbReference type="AlphaFoldDB" id="D5AC34"/>